<dbReference type="AlphaFoldDB" id="A0A6S6SIU3"/>
<feature type="transmembrane region" description="Helical" evidence="1">
    <location>
        <begin position="12"/>
        <end position="36"/>
    </location>
</feature>
<dbReference type="NCBIfam" id="NF047644">
    <property type="entry name" value="TsoY_fam"/>
    <property type="match status" value="1"/>
</dbReference>
<protein>
    <submittedName>
        <fullName evidence="2">Uncharacterized protein</fullName>
    </submittedName>
</protein>
<dbReference type="InterPro" id="IPR059133">
    <property type="entry name" value="TsoY-like"/>
</dbReference>
<sequence length="402" mass="44716">MFRLKTHIGEKYSPLYFLSALGAGGLAVSFFMYLMFMTPHKAYPMATWNSLAEIFSGNDLVLQVFSVVAILGIVIFSIMHIHLLIWNIREYREYKKTDAFTNLFNSNAEVQLMALPLTFAMSVNVGFILGALFIPNLWTVVEYLFPLAQVAFGIIGVYAILIFTRYFSRILITGGFDCTRNNNLSQMLAIFAFSMVGVGFSASAAMSHNTTTSGIGLVLSILFISTAIILALMKFVLGFRAMFEHGIDRESSVSLWIMIPIITLIGISIFRLSMAMHHNFGAHLDPISSLVVFASLVSVQLLFGLLGYMVMKQLNYFKDYVKGSESSAASYALICPGVASYVLGFFLIHQGFVASGLLVPFSPIYVLLIIPLIYLQYKTISTLFTLNDKMLFERTTKTDVIA</sequence>
<dbReference type="EMBL" id="CACVAY010000036">
    <property type="protein sequence ID" value="CAA6808367.1"/>
    <property type="molecule type" value="Genomic_DNA"/>
</dbReference>
<keyword evidence="1" id="KW-0472">Membrane</keyword>
<feature type="transmembrane region" description="Helical" evidence="1">
    <location>
        <begin position="213"/>
        <end position="232"/>
    </location>
</feature>
<name>A0A6S6SIU3_9GAMM</name>
<organism evidence="2">
    <name type="scientific">uncultured Thiotrichaceae bacterium</name>
    <dbReference type="NCBI Taxonomy" id="298394"/>
    <lineage>
        <taxon>Bacteria</taxon>
        <taxon>Pseudomonadati</taxon>
        <taxon>Pseudomonadota</taxon>
        <taxon>Gammaproteobacteria</taxon>
        <taxon>Thiotrichales</taxon>
        <taxon>Thiotrichaceae</taxon>
        <taxon>environmental samples</taxon>
    </lineage>
</organism>
<proteinExistence type="predicted"/>
<feature type="transmembrane region" description="Helical" evidence="1">
    <location>
        <begin position="60"/>
        <end position="86"/>
    </location>
</feature>
<accession>A0A6S6SIU3</accession>
<feature type="transmembrane region" description="Helical" evidence="1">
    <location>
        <begin position="112"/>
        <end position="134"/>
    </location>
</feature>
<feature type="transmembrane region" description="Helical" evidence="1">
    <location>
        <begin position="354"/>
        <end position="375"/>
    </location>
</feature>
<feature type="transmembrane region" description="Helical" evidence="1">
    <location>
        <begin position="286"/>
        <end position="308"/>
    </location>
</feature>
<evidence type="ECO:0000256" key="1">
    <source>
        <dbReference type="SAM" id="Phobius"/>
    </source>
</evidence>
<keyword evidence="1" id="KW-1133">Transmembrane helix</keyword>
<feature type="transmembrane region" description="Helical" evidence="1">
    <location>
        <begin position="146"/>
        <end position="167"/>
    </location>
</feature>
<feature type="transmembrane region" description="Helical" evidence="1">
    <location>
        <begin position="188"/>
        <end position="207"/>
    </location>
</feature>
<feature type="transmembrane region" description="Helical" evidence="1">
    <location>
        <begin position="253"/>
        <end position="274"/>
    </location>
</feature>
<evidence type="ECO:0000313" key="2">
    <source>
        <dbReference type="EMBL" id="CAA6808367.1"/>
    </source>
</evidence>
<gene>
    <name evidence="2" type="ORF">HELGO_WM12757</name>
</gene>
<feature type="transmembrane region" description="Helical" evidence="1">
    <location>
        <begin position="328"/>
        <end position="348"/>
    </location>
</feature>
<keyword evidence="1" id="KW-0812">Transmembrane</keyword>
<reference evidence="2" key="1">
    <citation type="submission" date="2020-01" db="EMBL/GenBank/DDBJ databases">
        <authorList>
            <person name="Meier V. D."/>
            <person name="Meier V D."/>
        </authorList>
    </citation>
    <scope>NUCLEOTIDE SEQUENCE</scope>
    <source>
        <strain evidence="2">HLG_WM_MAG_07</strain>
    </source>
</reference>